<keyword evidence="1" id="KW-0805">Transcription regulation</keyword>
<dbReference type="InterPro" id="IPR036390">
    <property type="entry name" value="WH_DNA-bd_sf"/>
</dbReference>
<evidence type="ECO:0000256" key="3">
    <source>
        <dbReference type="ARBA" id="ARBA00023163"/>
    </source>
</evidence>
<protein>
    <submittedName>
        <fullName evidence="5">GntR family transcriptional regulator</fullName>
    </submittedName>
</protein>
<dbReference type="SUPFAM" id="SSF46785">
    <property type="entry name" value="Winged helix' DNA-binding domain"/>
    <property type="match status" value="1"/>
</dbReference>
<dbReference type="SMART" id="SM00345">
    <property type="entry name" value="HTH_GNTR"/>
    <property type="match status" value="1"/>
</dbReference>
<evidence type="ECO:0000256" key="2">
    <source>
        <dbReference type="ARBA" id="ARBA00023125"/>
    </source>
</evidence>
<name>A0ABS0LNA5_9LACT</name>
<evidence type="ECO:0000259" key="4">
    <source>
        <dbReference type="PROSITE" id="PS50949"/>
    </source>
</evidence>
<keyword evidence="3" id="KW-0804">Transcription</keyword>
<dbReference type="InterPro" id="IPR000524">
    <property type="entry name" value="Tscrpt_reg_HTH_GntR"/>
</dbReference>
<comment type="caution">
    <text evidence="5">The sequence shown here is derived from an EMBL/GenBank/DDBJ whole genome shotgun (WGS) entry which is preliminary data.</text>
</comment>
<keyword evidence="2" id="KW-0238">DNA-binding</keyword>
<dbReference type="PANTHER" id="PTHR38445:SF9">
    <property type="entry name" value="HTH-TYPE TRANSCRIPTIONAL REPRESSOR YTRA"/>
    <property type="match status" value="1"/>
</dbReference>
<dbReference type="Gene3D" id="1.10.10.10">
    <property type="entry name" value="Winged helix-like DNA-binding domain superfamily/Winged helix DNA-binding domain"/>
    <property type="match status" value="1"/>
</dbReference>
<feature type="domain" description="HTH gntR-type" evidence="4">
    <location>
        <begin position="7"/>
        <end position="75"/>
    </location>
</feature>
<proteinExistence type="predicted"/>
<reference evidence="5 6" key="1">
    <citation type="submission" date="2020-07" db="EMBL/GenBank/DDBJ databases">
        <title>Facklamia lactis sp. nov., isolated from raw milk.</title>
        <authorList>
            <person name="Doll E.V."/>
            <person name="Huptas C."/>
            <person name="Staib L."/>
            <person name="Wenning M."/>
            <person name="Scherer S."/>
        </authorList>
    </citation>
    <scope>NUCLEOTIDE SEQUENCE [LARGE SCALE GENOMIC DNA]</scope>
    <source>
        <strain evidence="5 6">DSM 111018</strain>
    </source>
</reference>
<evidence type="ECO:0000256" key="1">
    <source>
        <dbReference type="ARBA" id="ARBA00023015"/>
    </source>
</evidence>
<dbReference type="Proteomes" id="UP000721415">
    <property type="component" value="Unassembled WGS sequence"/>
</dbReference>
<evidence type="ECO:0000313" key="5">
    <source>
        <dbReference type="EMBL" id="MBG9985640.1"/>
    </source>
</evidence>
<dbReference type="InterPro" id="IPR036388">
    <property type="entry name" value="WH-like_DNA-bd_sf"/>
</dbReference>
<gene>
    <name evidence="5" type="ORF">HZY91_01890</name>
</gene>
<dbReference type="PROSITE" id="PS50949">
    <property type="entry name" value="HTH_GNTR"/>
    <property type="match status" value="1"/>
</dbReference>
<evidence type="ECO:0000313" key="6">
    <source>
        <dbReference type="Proteomes" id="UP000721415"/>
    </source>
</evidence>
<organism evidence="5 6">
    <name type="scientific">Facklamia lactis</name>
    <dbReference type="NCBI Taxonomy" id="2749967"/>
    <lineage>
        <taxon>Bacteria</taxon>
        <taxon>Bacillati</taxon>
        <taxon>Bacillota</taxon>
        <taxon>Bacilli</taxon>
        <taxon>Lactobacillales</taxon>
        <taxon>Aerococcaceae</taxon>
        <taxon>Facklamia</taxon>
    </lineage>
</organism>
<sequence length="126" mass="14676">MKFVNNIPIYTQIVEIVKQKIVIGEYPPGFQLPSRRQLADEWKVNPNTVQKAFKEMEELGMINTLPQRPSTITEDRQLINELKSESIDLAIHSLVTTLVPMDIDIQKVLDEIQARYHEAKEERHHD</sequence>
<keyword evidence="6" id="KW-1185">Reference proteome</keyword>
<dbReference type="EMBL" id="JACBXQ010000001">
    <property type="protein sequence ID" value="MBG9985640.1"/>
    <property type="molecule type" value="Genomic_DNA"/>
</dbReference>
<dbReference type="PANTHER" id="PTHR38445">
    <property type="entry name" value="HTH-TYPE TRANSCRIPTIONAL REPRESSOR YTRA"/>
    <property type="match status" value="1"/>
</dbReference>
<dbReference type="RefSeq" id="WP_197114126.1">
    <property type="nucleotide sequence ID" value="NZ_JACBXQ010000001.1"/>
</dbReference>
<dbReference type="Pfam" id="PF00392">
    <property type="entry name" value="GntR"/>
    <property type="match status" value="1"/>
</dbReference>
<dbReference type="CDD" id="cd07377">
    <property type="entry name" value="WHTH_GntR"/>
    <property type="match status" value="1"/>
</dbReference>
<accession>A0ABS0LNA5</accession>